<dbReference type="Gene3D" id="3.30.379.10">
    <property type="entry name" value="Chitobiase/beta-hexosaminidase domain 2-like"/>
    <property type="match status" value="1"/>
</dbReference>
<dbReference type="InterPro" id="IPR008979">
    <property type="entry name" value="Galactose-bd-like_sf"/>
</dbReference>
<dbReference type="InterPro" id="IPR000421">
    <property type="entry name" value="FA58C"/>
</dbReference>
<keyword evidence="4" id="KW-0378">Hydrolase</keyword>
<comment type="caution">
    <text evidence="7">The sequence shown here is derived from an EMBL/GenBank/DDBJ whole genome shotgun (WGS) entry which is preliminary data.</text>
</comment>
<dbReference type="SUPFAM" id="SSF51445">
    <property type="entry name" value="(Trans)glycosidases"/>
    <property type="match status" value="1"/>
</dbReference>
<dbReference type="Pfam" id="PF13290">
    <property type="entry name" value="CHB_HEX_C_1"/>
    <property type="match status" value="1"/>
</dbReference>
<proteinExistence type="inferred from homology"/>
<dbReference type="SUPFAM" id="SSF49785">
    <property type="entry name" value="Galactose-binding domain-like"/>
    <property type="match status" value="1"/>
</dbReference>
<evidence type="ECO:0000259" key="6">
    <source>
        <dbReference type="PROSITE" id="PS50022"/>
    </source>
</evidence>
<dbReference type="Gene3D" id="3.20.20.80">
    <property type="entry name" value="Glycosidases"/>
    <property type="match status" value="1"/>
</dbReference>
<keyword evidence="8" id="KW-1185">Reference proteome</keyword>
<dbReference type="InterPro" id="IPR017853">
    <property type="entry name" value="GH"/>
</dbReference>
<evidence type="ECO:0000256" key="2">
    <source>
        <dbReference type="ARBA" id="ARBA00006285"/>
    </source>
</evidence>
<dbReference type="InterPro" id="IPR015882">
    <property type="entry name" value="HEX_bac_N"/>
</dbReference>
<evidence type="ECO:0000256" key="1">
    <source>
        <dbReference type="ARBA" id="ARBA00001231"/>
    </source>
</evidence>
<evidence type="ECO:0000313" key="8">
    <source>
        <dbReference type="Proteomes" id="UP000623301"/>
    </source>
</evidence>
<evidence type="ECO:0000256" key="3">
    <source>
        <dbReference type="ARBA" id="ARBA00012663"/>
    </source>
</evidence>
<dbReference type="Gene3D" id="2.60.120.260">
    <property type="entry name" value="Galactose-binding domain-like"/>
    <property type="match status" value="1"/>
</dbReference>
<dbReference type="InterPro" id="IPR015883">
    <property type="entry name" value="Glyco_hydro_20_cat"/>
</dbReference>
<dbReference type="SUPFAM" id="SSF55545">
    <property type="entry name" value="beta-N-acetylhexosaminidase-like domain"/>
    <property type="match status" value="1"/>
</dbReference>
<dbReference type="Pfam" id="PF00728">
    <property type="entry name" value="Glyco_hydro_20"/>
    <property type="match status" value="1"/>
</dbReference>
<dbReference type="EC" id="3.2.1.52" evidence="3"/>
<dbReference type="PROSITE" id="PS50022">
    <property type="entry name" value="FA58C_3"/>
    <property type="match status" value="1"/>
</dbReference>
<gene>
    <name evidence="7" type="ORF">JBL43_17495</name>
</gene>
<organism evidence="7 8">
    <name type="scientific">Aureibaculum flavum</name>
    <dbReference type="NCBI Taxonomy" id="2795986"/>
    <lineage>
        <taxon>Bacteria</taxon>
        <taxon>Pseudomonadati</taxon>
        <taxon>Bacteroidota</taxon>
        <taxon>Flavobacteriia</taxon>
        <taxon>Flavobacteriales</taxon>
        <taxon>Flavobacteriaceae</taxon>
        <taxon>Aureibaculum</taxon>
    </lineage>
</organism>
<protein>
    <recommendedName>
        <fullName evidence="3">beta-N-acetylhexosaminidase</fullName>
        <ecNumber evidence="3">3.2.1.52</ecNumber>
    </recommendedName>
</protein>
<dbReference type="Pfam" id="PF02838">
    <property type="entry name" value="Glyco_hydro_20b"/>
    <property type="match status" value="1"/>
</dbReference>
<reference evidence="7 8" key="1">
    <citation type="submission" date="2020-12" db="EMBL/GenBank/DDBJ databases">
        <title>Aureibaculum luteum sp. nov. and Aureibaculum flavum sp. nov., novel members of the family Flavobacteriaceae isolated from Antarctic intertidal sediments.</title>
        <authorList>
            <person name="He X."/>
            <person name="Zhang X."/>
        </authorList>
    </citation>
    <scope>NUCLEOTIDE SEQUENCE [LARGE SCALE GENOMIC DNA]</scope>
    <source>
        <strain evidence="7 8">A20</strain>
    </source>
</reference>
<sequence length="810" mass="93151">MKVNKHLLVFAILISFLFIKGFAQENISVVPYPKGIKLNNGHLNISNGFKIGYVKKELAPIAELMSADFYTLFEITSKVKKGKGIILLDYDTRLKEEEYSLVINRKNVFIKGGSHKAVIMGVTSLLQLGKQQGQGVHFPLVSIKDYPSSSYRGFMLDVARQWHNIATVKQVIDLCRWYKIKYMQFHLTDDQSFTFPSTAYPKLASPDRHYTLDELKDLVAYAEARGVTIIPEFDAPGHTQAMRKAMPELFGESKLGVINLADERVYKAMETIMEEMMAVFHTSPYFHIGADEAWLGEFEKRDETKAYIKKKGFDNAHDIYLDFMVQMHAIVKKNSKKTLIWESFAGDGSRKVKIPKDIIVFAWETAYQRPESLLKNGYTIINASWKPTYVTPGFRWNPDYIYKWNLHRWENHWNATPSYHNPIQLEESEPILGGQMCSWEMSEEQQIPSIHQRVPAISEVFWNGNNKSSYEDYYKRYEKTDVGYNRLIFPVTIVKQGFTEPNYEGIYYNKENKFGDVASLTFTPSLPNTKITYTLDDKMPTEDSEQLPSILKIDKDFKAKLGVFDKKGNRVGYKLVNYQLSPILPIVKGNTLALRDTVISRPNVEFIGNATLTLKLLKNDAEIRYTLDGSKPTLSSKLYTKMITVDKPQVVKAICFFKGEPIGLMYQARFIKKDFEKNVTTGKKVTSPENRNSPIYGMSKAVDGFVDKDAFWDSQGDPSGIMVDLEKPTPIKKIELFTYWDGQRYYQYDIELSLDGKNWTKVVDQSANKEKATEQGYISQFTEQKARYVRVNMLYNSANPSMHIIELRAY</sequence>
<dbReference type="EMBL" id="JAEHFJ010000011">
    <property type="protein sequence ID" value="MBJ2176052.1"/>
    <property type="molecule type" value="Genomic_DNA"/>
</dbReference>
<dbReference type="InterPro" id="IPR029018">
    <property type="entry name" value="Hex-like_dom2"/>
</dbReference>
<dbReference type="Proteomes" id="UP000623301">
    <property type="component" value="Unassembled WGS sequence"/>
</dbReference>
<dbReference type="RefSeq" id="WP_198842684.1">
    <property type="nucleotide sequence ID" value="NZ_JAEHFJ010000011.1"/>
</dbReference>
<dbReference type="Pfam" id="PF00754">
    <property type="entry name" value="F5_F8_type_C"/>
    <property type="match status" value="1"/>
</dbReference>
<comment type="catalytic activity">
    <reaction evidence="1">
        <text>Hydrolysis of terminal non-reducing N-acetyl-D-hexosamine residues in N-acetyl-beta-D-hexosaminides.</text>
        <dbReference type="EC" id="3.2.1.52"/>
    </reaction>
</comment>
<dbReference type="InterPro" id="IPR059177">
    <property type="entry name" value="GH29D-like_dom"/>
</dbReference>
<dbReference type="PANTHER" id="PTHR22600">
    <property type="entry name" value="BETA-HEXOSAMINIDASE"/>
    <property type="match status" value="1"/>
</dbReference>
<accession>A0ABS0WVP4</accession>
<dbReference type="PANTHER" id="PTHR22600:SF57">
    <property type="entry name" value="BETA-N-ACETYLHEXOSAMINIDASE"/>
    <property type="match status" value="1"/>
</dbReference>
<evidence type="ECO:0000313" key="7">
    <source>
        <dbReference type="EMBL" id="MBJ2176052.1"/>
    </source>
</evidence>
<evidence type="ECO:0000256" key="4">
    <source>
        <dbReference type="ARBA" id="ARBA00022801"/>
    </source>
</evidence>
<dbReference type="InterPro" id="IPR025705">
    <property type="entry name" value="Beta_hexosaminidase_sua/sub"/>
</dbReference>
<dbReference type="PRINTS" id="PR00738">
    <property type="entry name" value="GLHYDRLASE20"/>
</dbReference>
<feature type="domain" description="F5/8 type C" evidence="6">
    <location>
        <begin position="668"/>
        <end position="810"/>
    </location>
</feature>
<name>A0ABS0WVP4_9FLAO</name>
<evidence type="ECO:0000256" key="5">
    <source>
        <dbReference type="ARBA" id="ARBA00023295"/>
    </source>
</evidence>
<keyword evidence="5" id="KW-0326">Glycosidase</keyword>
<comment type="similarity">
    <text evidence="2">Belongs to the glycosyl hydrolase 20 family.</text>
</comment>